<gene>
    <name evidence="2" type="ORF">HH308_10790</name>
</gene>
<comment type="caution">
    <text evidence="2">The sequence shown here is derived from an EMBL/GenBank/DDBJ whole genome shotgun (WGS) entry which is preliminary data.</text>
</comment>
<dbReference type="PANTHER" id="PTHR36156:SF2">
    <property type="entry name" value="CUPIN TYPE-2 DOMAIN-CONTAINING PROTEIN"/>
    <property type="match status" value="1"/>
</dbReference>
<dbReference type="Pfam" id="PF07883">
    <property type="entry name" value="Cupin_2"/>
    <property type="match status" value="1"/>
</dbReference>
<dbReference type="InterPro" id="IPR011051">
    <property type="entry name" value="RmlC_Cupin_sf"/>
</dbReference>
<dbReference type="EMBL" id="JABBNB010000009">
    <property type="protein sequence ID" value="NMO01700.1"/>
    <property type="molecule type" value="Genomic_DNA"/>
</dbReference>
<name>A0A848KT99_9ACTN</name>
<dbReference type="CDD" id="cd02231">
    <property type="entry name" value="cupin_BLL6423-like"/>
    <property type="match status" value="1"/>
</dbReference>
<dbReference type="RefSeq" id="WP_170194205.1">
    <property type="nucleotide sequence ID" value="NZ_JABBNB010000009.1"/>
</dbReference>
<dbReference type="InterPro" id="IPR047142">
    <property type="entry name" value="OryJ/VirC-like"/>
</dbReference>
<protein>
    <submittedName>
        <fullName evidence="2">Cupin domain-containing protein</fullName>
    </submittedName>
</protein>
<evidence type="ECO:0000313" key="3">
    <source>
        <dbReference type="Proteomes" id="UP000550729"/>
    </source>
</evidence>
<dbReference type="Proteomes" id="UP000550729">
    <property type="component" value="Unassembled WGS sequence"/>
</dbReference>
<dbReference type="PANTHER" id="PTHR36156">
    <property type="entry name" value="SLR2101 PROTEIN"/>
    <property type="match status" value="1"/>
</dbReference>
<reference evidence="2 3" key="1">
    <citation type="submission" date="2020-04" db="EMBL/GenBank/DDBJ databases">
        <title>Gordonia sp. nov. TBRC 11910.</title>
        <authorList>
            <person name="Suriyachadkun C."/>
        </authorList>
    </citation>
    <scope>NUCLEOTIDE SEQUENCE [LARGE SCALE GENOMIC DNA]</scope>
    <source>
        <strain evidence="2 3">TBRC 11910</strain>
    </source>
</reference>
<accession>A0A848KT99</accession>
<evidence type="ECO:0000313" key="2">
    <source>
        <dbReference type="EMBL" id="NMO01700.1"/>
    </source>
</evidence>
<feature type="domain" description="Cupin type-2" evidence="1">
    <location>
        <begin position="115"/>
        <end position="169"/>
    </location>
</feature>
<evidence type="ECO:0000259" key="1">
    <source>
        <dbReference type="Pfam" id="PF07883"/>
    </source>
</evidence>
<dbReference type="InterPro" id="IPR014710">
    <property type="entry name" value="RmlC-like_jellyroll"/>
</dbReference>
<sequence length="177" mass="19218">MINLHRVVTGHDDAGRSRILFDDAGTNDVTIDSWPGGLKITELWVTDEAPANAGFREDRATRPLQHDPVAGGTIFRWLEFPPETEGESFDAAAIFDALGSDNRPSSEMSTRHFSMHRTDSVDYLVILSGTMTMVMDDGEAQLGPGTCIVQQGTNHAWVNKGTEPCVMAAILVDAEAS</sequence>
<dbReference type="InterPro" id="IPR013096">
    <property type="entry name" value="Cupin_2"/>
</dbReference>
<dbReference type="SUPFAM" id="SSF51182">
    <property type="entry name" value="RmlC-like cupins"/>
    <property type="match status" value="1"/>
</dbReference>
<dbReference type="Gene3D" id="2.60.120.10">
    <property type="entry name" value="Jelly Rolls"/>
    <property type="match status" value="1"/>
</dbReference>
<organism evidence="2 3">
    <name type="scientific">Gordonia asplenii</name>
    <dbReference type="NCBI Taxonomy" id="2725283"/>
    <lineage>
        <taxon>Bacteria</taxon>
        <taxon>Bacillati</taxon>
        <taxon>Actinomycetota</taxon>
        <taxon>Actinomycetes</taxon>
        <taxon>Mycobacteriales</taxon>
        <taxon>Gordoniaceae</taxon>
        <taxon>Gordonia</taxon>
    </lineage>
</organism>
<keyword evidence="3" id="KW-1185">Reference proteome</keyword>
<dbReference type="AlphaFoldDB" id="A0A848KT99"/>
<proteinExistence type="predicted"/>